<feature type="signal peptide" evidence="1">
    <location>
        <begin position="1"/>
        <end position="19"/>
    </location>
</feature>
<gene>
    <name evidence="2" type="ORF">SAMN05192540_0132</name>
</gene>
<dbReference type="EMBL" id="FNTB01000001">
    <property type="protein sequence ID" value="SEB41333.1"/>
    <property type="molecule type" value="Genomic_DNA"/>
</dbReference>
<dbReference type="Gene3D" id="2.40.160.60">
    <property type="entry name" value="Outer membrane protein transport protein (OMPP1/FadL/TodX)"/>
    <property type="match status" value="1"/>
</dbReference>
<keyword evidence="1" id="KW-0732">Signal</keyword>
<dbReference type="AlphaFoldDB" id="A0A1H4J507"/>
<evidence type="ECO:0000256" key="1">
    <source>
        <dbReference type="SAM" id="SignalP"/>
    </source>
</evidence>
<accession>A0A1H4J507</accession>
<evidence type="ECO:0000313" key="2">
    <source>
        <dbReference type="EMBL" id="SEB41333.1"/>
    </source>
</evidence>
<reference evidence="2 3" key="1">
    <citation type="submission" date="2016-10" db="EMBL/GenBank/DDBJ databases">
        <authorList>
            <person name="de Groot N.N."/>
        </authorList>
    </citation>
    <scope>NUCLEOTIDE SEQUENCE [LARGE SCALE GENOMIC DNA]</scope>
    <source>
        <strain evidence="2 3">MAR_2009_71</strain>
    </source>
</reference>
<organism evidence="2 3">
    <name type="scientific">Maribacter dokdonensis</name>
    <dbReference type="NCBI Taxonomy" id="320912"/>
    <lineage>
        <taxon>Bacteria</taxon>
        <taxon>Pseudomonadati</taxon>
        <taxon>Bacteroidota</taxon>
        <taxon>Flavobacteriia</taxon>
        <taxon>Flavobacteriales</taxon>
        <taxon>Flavobacteriaceae</taxon>
        <taxon>Maribacter</taxon>
    </lineage>
</organism>
<evidence type="ECO:0008006" key="4">
    <source>
        <dbReference type="Google" id="ProtNLM"/>
    </source>
</evidence>
<dbReference type="SUPFAM" id="SSF56935">
    <property type="entry name" value="Porins"/>
    <property type="match status" value="1"/>
</dbReference>
<protein>
    <recommendedName>
        <fullName evidence="4">Outer membrane protein beta-barrel domain-containing protein</fullName>
    </recommendedName>
</protein>
<dbReference type="RefSeq" id="WP_074669721.1">
    <property type="nucleotide sequence ID" value="NZ_FNTB01000001.1"/>
</dbReference>
<dbReference type="Proteomes" id="UP000183038">
    <property type="component" value="Unassembled WGS sequence"/>
</dbReference>
<evidence type="ECO:0000313" key="3">
    <source>
        <dbReference type="Proteomes" id="UP000183038"/>
    </source>
</evidence>
<name>A0A1H4J507_9FLAO</name>
<proteinExistence type="predicted"/>
<feature type="chain" id="PRO_5010234653" description="Outer membrane protein beta-barrel domain-containing protein" evidence="1">
    <location>
        <begin position="20"/>
        <end position="202"/>
    </location>
</feature>
<dbReference type="OrthoDB" id="1148680at2"/>
<sequence length="202" mass="21869">MKKSVLTNALSLVFFAICAQVSSQITNISVIDSSATMNTPVSLNSTTTEQLQTVDSLVTVDPRLKFGCGFGLNFLGGTNISLSPNLIYNVSDNFSLGAGVQGSYNSIKNVQKTTTFGANVIGQYNLSKKLMSLLEFAQLKVNTKQETPTGEIKDDFWESALFVGAGYNINNKISIGAKFNVLYDDDESVYSSPIIPFVNITF</sequence>